<name>A0AA92TGD1_9BACT</name>
<evidence type="ECO:0000313" key="1">
    <source>
        <dbReference type="EMBL" id="RGN11854.1"/>
    </source>
</evidence>
<accession>A0AA92TGD1</accession>
<reference evidence="1 2" key="1">
    <citation type="submission" date="2018-08" db="EMBL/GenBank/DDBJ databases">
        <title>A genome reference for cultivated species of the human gut microbiota.</title>
        <authorList>
            <person name="Zou Y."/>
            <person name="Xue W."/>
            <person name="Luo G."/>
        </authorList>
    </citation>
    <scope>NUCLEOTIDE SEQUENCE [LARGE SCALE GENOMIC DNA]</scope>
    <source>
        <strain evidence="1 2">OM06-11</strain>
    </source>
</reference>
<evidence type="ECO:0000313" key="2">
    <source>
        <dbReference type="Proteomes" id="UP000261245"/>
    </source>
</evidence>
<protein>
    <submittedName>
        <fullName evidence="1">Uncharacterized protein</fullName>
    </submittedName>
</protein>
<comment type="caution">
    <text evidence="1">The sequence shown here is derived from an EMBL/GenBank/DDBJ whole genome shotgun (WGS) entry which is preliminary data.</text>
</comment>
<sequence>MGSVNDVIKLVKNVVKCLFACRFFSIFAMKNKTQVWKMWRISQKKYQKCVNLHIFRTLTMEVLKNV</sequence>
<proteinExistence type="predicted"/>
<dbReference type="Proteomes" id="UP000261245">
    <property type="component" value="Unassembled WGS sequence"/>
</dbReference>
<gene>
    <name evidence="1" type="ORF">DXB80_02920</name>
</gene>
<dbReference type="AlphaFoldDB" id="A0AA92TGD1"/>
<organism evidence="1 2">
    <name type="scientific">Segatella copri</name>
    <dbReference type="NCBI Taxonomy" id="165179"/>
    <lineage>
        <taxon>Bacteria</taxon>
        <taxon>Pseudomonadati</taxon>
        <taxon>Bacteroidota</taxon>
        <taxon>Bacteroidia</taxon>
        <taxon>Bacteroidales</taxon>
        <taxon>Prevotellaceae</taxon>
        <taxon>Segatella</taxon>
    </lineage>
</organism>
<dbReference type="EMBL" id="QSUC01000004">
    <property type="protein sequence ID" value="RGN11854.1"/>
    <property type="molecule type" value="Genomic_DNA"/>
</dbReference>